<comment type="caution">
    <text evidence="19">The sequence shown here is derived from an EMBL/GenBank/DDBJ whole genome shotgun (WGS) entry which is preliminary data.</text>
</comment>
<keyword evidence="9" id="KW-0874">Quinone</keyword>
<evidence type="ECO:0000256" key="9">
    <source>
        <dbReference type="ARBA" id="ARBA00022719"/>
    </source>
</evidence>
<dbReference type="FunFam" id="1.20.58.1610:FF:000003">
    <property type="entry name" value="NADH-quinone oxidoreductase subunit A"/>
    <property type="match status" value="1"/>
</dbReference>
<dbReference type="PANTHER" id="PTHR11995">
    <property type="entry name" value="NADH DEHYDROGENASE"/>
    <property type="match status" value="1"/>
</dbReference>
<evidence type="ECO:0000313" key="20">
    <source>
        <dbReference type="Proteomes" id="UP000030106"/>
    </source>
</evidence>
<dbReference type="GO" id="GO:0016651">
    <property type="term" value="F:oxidoreductase activity, acting on NAD(P)H"/>
    <property type="evidence" value="ECO:0007669"/>
    <property type="project" value="InterPro"/>
</dbReference>
<dbReference type="GO" id="GO:0051539">
    <property type="term" value="F:4 iron, 4 sulfur cluster binding"/>
    <property type="evidence" value="ECO:0007669"/>
    <property type="project" value="InterPro"/>
</dbReference>
<evidence type="ECO:0000256" key="4">
    <source>
        <dbReference type="ARBA" id="ARBA00021007"/>
    </source>
</evidence>
<keyword evidence="6" id="KW-1003">Cell membrane</keyword>
<gene>
    <name evidence="19" type="ORF">BBAD15_g157</name>
</gene>
<dbReference type="Proteomes" id="UP000030106">
    <property type="component" value="Unassembled WGS sequence"/>
</dbReference>
<dbReference type="SUPFAM" id="SSF56770">
    <property type="entry name" value="HydA/Nqo6-like"/>
    <property type="match status" value="1"/>
</dbReference>
<dbReference type="GO" id="GO:0015990">
    <property type="term" value="P:electron transport coupled proton transport"/>
    <property type="evidence" value="ECO:0007669"/>
    <property type="project" value="TreeGrafter"/>
</dbReference>
<evidence type="ECO:0000256" key="3">
    <source>
        <dbReference type="ARBA" id="ARBA00009173"/>
    </source>
</evidence>
<evidence type="ECO:0000256" key="16">
    <source>
        <dbReference type="ARBA" id="ARBA00049551"/>
    </source>
</evidence>
<dbReference type="InterPro" id="IPR038430">
    <property type="entry name" value="NDAH_ubi_oxred_su3_sf"/>
</dbReference>
<accession>A0A0A2W608</accession>
<dbReference type="HOGENOM" id="CLU_799215_0_0_1"/>
<feature type="transmembrane region" description="Helical" evidence="17">
    <location>
        <begin position="68"/>
        <end position="89"/>
    </location>
</feature>
<evidence type="ECO:0000256" key="11">
    <source>
        <dbReference type="ARBA" id="ARBA00022989"/>
    </source>
</evidence>
<evidence type="ECO:0000256" key="6">
    <source>
        <dbReference type="ARBA" id="ARBA00022475"/>
    </source>
</evidence>
<proteinExistence type="inferred from homology"/>
<dbReference type="GO" id="GO:0048038">
    <property type="term" value="F:quinone binding"/>
    <property type="evidence" value="ECO:0007669"/>
    <property type="project" value="UniProtKB-KW"/>
</dbReference>
<keyword evidence="14 17" id="KW-0472">Membrane</keyword>
<name>A0A0A2W608_BEABA</name>
<comment type="catalytic activity">
    <reaction evidence="16">
        <text>a ubiquinone + NADH + 5 H(+)(in) = a ubiquinol + NAD(+) + 4 H(+)(out)</text>
        <dbReference type="Rhea" id="RHEA:29091"/>
        <dbReference type="Rhea" id="RHEA-COMP:9565"/>
        <dbReference type="Rhea" id="RHEA-COMP:9566"/>
        <dbReference type="ChEBI" id="CHEBI:15378"/>
        <dbReference type="ChEBI" id="CHEBI:16389"/>
        <dbReference type="ChEBI" id="CHEBI:17976"/>
        <dbReference type="ChEBI" id="CHEBI:57540"/>
        <dbReference type="ChEBI" id="CHEBI:57945"/>
        <dbReference type="EC" id="7.1.1.2"/>
    </reaction>
</comment>
<dbReference type="NCBIfam" id="TIGR01957">
    <property type="entry name" value="nuoB_fam"/>
    <property type="match status" value="1"/>
</dbReference>
<evidence type="ECO:0000256" key="1">
    <source>
        <dbReference type="ARBA" id="ARBA00004141"/>
    </source>
</evidence>
<evidence type="ECO:0000256" key="17">
    <source>
        <dbReference type="SAM" id="Phobius"/>
    </source>
</evidence>
<reference evidence="19 20" key="1">
    <citation type="submission" date="2012-10" db="EMBL/GenBank/DDBJ databases">
        <title>Genome sequencing and analysis of entomopathogenic fungi Beauveria bassiana D1-5.</title>
        <authorList>
            <person name="Li Q."/>
            <person name="Wang L."/>
            <person name="Zhang Z."/>
            <person name="Wang Q."/>
            <person name="Ren J."/>
            <person name="Wang M."/>
            <person name="Xu W."/>
            <person name="Wang J."/>
            <person name="Lu Y."/>
            <person name="Du Q."/>
            <person name="Sun Z."/>
        </authorList>
    </citation>
    <scope>NUCLEOTIDE SEQUENCE [LARGE SCALE GENOMIC DNA]</scope>
    <source>
        <strain evidence="19 20">D1-5</strain>
    </source>
</reference>
<dbReference type="AlphaFoldDB" id="A0A0A2W608"/>
<evidence type="ECO:0000256" key="15">
    <source>
        <dbReference type="ARBA" id="ARBA00031029"/>
    </source>
</evidence>
<dbReference type="PANTHER" id="PTHR11995:SF14">
    <property type="entry name" value="NADH DEHYDROGENASE [UBIQUINONE] IRON-SULFUR PROTEIN 7, MITOCHONDRIAL"/>
    <property type="match status" value="1"/>
</dbReference>
<evidence type="ECO:0000256" key="7">
    <source>
        <dbReference type="ARBA" id="ARBA00022519"/>
    </source>
</evidence>
<evidence type="ECO:0000256" key="14">
    <source>
        <dbReference type="ARBA" id="ARBA00023136"/>
    </source>
</evidence>
<keyword evidence="7" id="KW-0997">Cell inner membrane</keyword>
<dbReference type="PROSITE" id="PS01150">
    <property type="entry name" value="COMPLEX1_20K"/>
    <property type="match status" value="1"/>
</dbReference>
<evidence type="ECO:0000256" key="12">
    <source>
        <dbReference type="ARBA" id="ARBA00023027"/>
    </source>
</evidence>
<evidence type="ECO:0000256" key="13">
    <source>
        <dbReference type="ARBA" id="ARBA00023075"/>
    </source>
</evidence>
<dbReference type="Pfam" id="PF01058">
    <property type="entry name" value="Oxidored_q6"/>
    <property type="match status" value="1"/>
</dbReference>
<comment type="similarity">
    <text evidence="3">Belongs to the complex I 20 kDa subunit family.</text>
</comment>
<dbReference type="InterPro" id="IPR006137">
    <property type="entry name" value="NADH_UbQ_OxRdtase-like_20kDa"/>
</dbReference>
<dbReference type="Gene3D" id="3.40.50.12280">
    <property type="match status" value="1"/>
</dbReference>
<keyword evidence="5" id="KW-0813">Transport</keyword>
<comment type="similarity">
    <text evidence="2">Belongs to the complex I subunit 3 family.</text>
</comment>
<keyword evidence="8 17" id="KW-0812">Transmembrane</keyword>
<dbReference type="InterPro" id="IPR000440">
    <property type="entry name" value="NADH_UbQ/plastoQ_OxRdtase_su3"/>
</dbReference>
<feature type="domain" description="NADH:ubiquinone oxidoreductase-like 20kDa subunit" evidence="18">
    <location>
        <begin position="190"/>
        <end position="298"/>
    </location>
</feature>
<evidence type="ECO:0000256" key="10">
    <source>
        <dbReference type="ARBA" id="ARBA00022967"/>
    </source>
</evidence>
<feature type="transmembrane region" description="Helical" evidence="17">
    <location>
        <begin position="12"/>
        <end position="37"/>
    </location>
</feature>
<dbReference type="GO" id="GO:0009060">
    <property type="term" value="P:aerobic respiration"/>
    <property type="evidence" value="ECO:0007669"/>
    <property type="project" value="TreeGrafter"/>
</dbReference>
<dbReference type="EMBL" id="ANFO01000015">
    <property type="protein sequence ID" value="KGQ13875.1"/>
    <property type="molecule type" value="Genomic_DNA"/>
</dbReference>
<evidence type="ECO:0000256" key="2">
    <source>
        <dbReference type="ARBA" id="ARBA00008472"/>
    </source>
</evidence>
<sequence>MSMSTSTEVIAHHWAFAVFLIVAIGLCCLMLVGGWFLGGRAKARHKNTPFESGIDSVGTARLRLSAKFYLVAMFFVIFDVEALYLYAWSTSIRESGWIGFVEAAIFILVLLAGLVYLVRIGALDWTPARSRHPNGENDRYPLQKQEIVTDPLEQEINRSVYMGKLEHAMHDVVNWGRKNSIWPYNFGLSCCYVEMVTSFTAVHDVARFGAEVLRASPRQADLMVVAGTCFTKMAPVIQRLYDQMLEPKWVISMGACANSGGMYDIYSVVQGVDKFIPVDVYIPGCPPRPEAYMQALMLLQESIGKERRPLSWVVGDQGVYRANMQSERERKRGERIAVTNLRTPDEI</sequence>
<evidence type="ECO:0000256" key="5">
    <source>
        <dbReference type="ARBA" id="ARBA00022448"/>
    </source>
</evidence>
<protein>
    <recommendedName>
        <fullName evidence="4">NADH-ubiquinone oxidoreductase chain 3</fullName>
    </recommendedName>
    <alternativeName>
        <fullName evidence="15">NADH dehydrogenase subunit 3</fullName>
    </alternativeName>
</protein>
<dbReference type="NCBIfam" id="NF005012">
    <property type="entry name" value="PRK06411.1"/>
    <property type="match status" value="1"/>
</dbReference>
<keyword evidence="12" id="KW-0520">NAD</keyword>
<evidence type="ECO:0000256" key="8">
    <source>
        <dbReference type="ARBA" id="ARBA00022692"/>
    </source>
</evidence>
<keyword evidence="10" id="KW-1278">Translocase</keyword>
<organism evidence="19 20">
    <name type="scientific">Beauveria bassiana D1-5</name>
    <dbReference type="NCBI Taxonomy" id="1245745"/>
    <lineage>
        <taxon>Eukaryota</taxon>
        <taxon>Fungi</taxon>
        <taxon>Dikarya</taxon>
        <taxon>Ascomycota</taxon>
        <taxon>Pezizomycotina</taxon>
        <taxon>Sordariomycetes</taxon>
        <taxon>Hypocreomycetidae</taxon>
        <taxon>Hypocreales</taxon>
        <taxon>Cordycipitaceae</taxon>
        <taxon>Beauveria</taxon>
    </lineage>
</organism>
<feature type="transmembrane region" description="Helical" evidence="17">
    <location>
        <begin position="95"/>
        <end position="118"/>
    </location>
</feature>
<keyword evidence="13" id="KW-0830">Ubiquinone</keyword>
<dbReference type="InterPro" id="IPR006138">
    <property type="entry name" value="NADH_UQ_OxRdtase_20Kd_su"/>
</dbReference>
<dbReference type="GO" id="GO:0008137">
    <property type="term" value="F:NADH dehydrogenase (ubiquinone) activity"/>
    <property type="evidence" value="ECO:0007669"/>
    <property type="project" value="UniProtKB-EC"/>
</dbReference>
<dbReference type="HAMAP" id="MF_01394">
    <property type="entry name" value="NDH1_NuoA"/>
    <property type="match status" value="1"/>
</dbReference>
<dbReference type="Gene3D" id="1.20.58.1610">
    <property type="entry name" value="NADH:ubiquinone/plastoquinone oxidoreductase, chain 3"/>
    <property type="match status" value="1"/>
</dbReference>
<dbReference type="FunFam" id="3.40.50.12280:FF:000002">
    <property type="entry name" value="NADH-quinone oxidoreductase subunit B"/>
    <property type="match status" value="1"/>
</dbReference>
<comment type="subcellular location">
    <subcellularLocation>
        <location evidence="1">Membrane</location>
        <topology evidence="1">Multi-pass membrane protein</topology>
    </subcellularLocation>
</comment>
<dbReference type="HAMAP" id="MF_01356">
    <property type="entry name" value="NDH1_NuoB"/>
    <property type="match status" value="1"/>
</dbReference>
<keyword evidence="11 17" id="KW-1133">Transmembrane helix</keyword>
<dbReference type="GO" id="GO:0045271">
    <property type="term" value="C:respiratory chain complex I"/>
    <property type="evidence" value="ECO:0007669"/>
    <property type="project" value="TreeGrafter"/>
</dbReference>
<dbReference type="Pfam" id="PF00507">
    <property type="entry name" value="Oxidored_q4"/>
    <property type="match status" value="1"/>
</dbReference>
<dbReference type="InterPro" id="IPR023043">
    <property type="entry name" value="NAD(P)H_OxRDtase_bac/plastid"/>
</dbReference>
<evidence type="ECO:0000313" key="19">
    <source>
        <dbReference type="EMBL" id="KGQ13875.1"/>
    </source>
</evidence>
<evidence type="ECO:0000259" key="18">
    <source>
        <dbReference type="Pfam" id="PF01058"/>
    </source>
</evidence>
<dbReference type="STRING" id="1245745.A0A0A2W608"/>